<comment type="subunit">
    <text evidence="4 16">Homooctamer.</text>
</comment>
<gene>
    <name evidence="18" type="primary">hemB</name>
    <name evidence="18" type="ORF">IAB36_00725</name>
</gene>
<evidence type="ECO:0000256" key="5">
    <source>
        <dbReference type="ARBA" id="ARBA00012053"/>
    </source>
</evidence>
<feature type="binding site" evidence="13">
    <location>
        <position position="217"/>
    </location>
    <ligand>
        <name>5-aminolevulinate</name>
        <dbReference type="ChEBI" id="CHEBI:356416"/>
        <label>1</label>
    </ligand>
</feature>
<dbReference type="PANTHER" id="PTHR11458:SF0">
    <property type="entry name" value="DELTA-AMINOLEVULINIC ACID DEHYDRATASE"/>
    <property type="match status" value="1"/>
</dbReference>
<evidence type="ECO:0000313" key="18">
    <source>
        <dbReference type="EMBL" id="HIR40341.1"/>
    </source>
</evidence>
<evidence type="ECO:0000256" key="15">
    <source>
        <dbReference type="PIRSR" id="PIRSR001415-5"/>
    </source>
</evidence>
<dbReference type="PIRSF" id="PIRSF001415">
    <property type="entry name" value="Porphbilin_synth"/>
    <property type="match status" value="1"/>
</dbReference>
<evidence type="ECO:0000256" key="2">
    <source>
        <dbReference type="ARBA" id="ARBA00004694"/>
    </source>
</evidence>
<evidence type="ECO:0000256" key="1">
    <source>
        <dbReference type="ARBA" id="ARBA00001947"/>
    </source>
</evidence>
<dbReference type="Pfam" id="PF00490">
    <property type="entry name" value="ALAD"/>
    <property type="match status" value="1"/>
</dbReference>
<dbReference type="InterPro" id="IPR013785">
    <property type="entry name" value="Aldolase_TIM"/>
</dbReference>
<dbReference type="SMART" id="SM01004">
    <property type="entry name" value="ALAD"/>
    <property type="match status" value="1"/>
</dbReference>
<reference evidence="18" key="2">
    <citation type="journal article" date="2021" name="PeerJ">
        <title>Extensive microbial diversity within the chicken gut microbiome revealed by metagenomics and culture.</title>
        <authorList>
            <person name="Gilroy R."/>
            <person name="Ravi A."/>
            <person name="Getino M."/>
            <person name="Pursley I."/>
            <person name="Horton D.L."/>
            <person name="Alikhan N.F."/>
            <person name="Baker D."/>
            <person name="Gharbi K."/>
            <person name="Hall N."/>
            <person name="Watson M."/>
            <person name="Adriaenssens E.M."/>
            <person name="Foster-Nyarko E."/>
            <person name="Jarju S."/>
            <person name="Secka A."/>
            <person name="Antonio M."/>
            <person name="Oren A."/>
            <person name="Chaudhuri R.R."/>
            <person name="La Ragione R."/>
            <person name="Hildebrand F."/>
            <person name="Pallen M.J."/>
        </authorList>
    </citation>
    <scope>NUCLEOTIDE SEQUENCE</scope>
    <source>
        <strain evidence="18">CHK184-25365</strain>
    </source>
</reference>
<evidence type="ECO:0000256" key="14">
    <source>
        <dbReference type="PIRSR" id="PIRSR001415-3"/>
    </source>
</evidence>
<dbReference type="PRINTS" id="PR00144">
    <property type="entry name" value="DALDHYDRTASE"/>
</dbReference>
<comment type="pathway">
    <text evidence="2">Porphyrin-containing compound metabolism; protoporphyrin-IX biosynthesis; coproporphyrinogen-III from 5-aminolevulinate: step 1/4.</text>
</comment>
<feature type="binding site" evidence="14">
    <location>
        <position position="120"/>
    </location>
    <ligand>
        <name>Zn(2+)</name>
        <dbReference type="ChEBI" id="CHEBI:29105"/>
        <note>catalytic</note>
    </ligand>
</feature>
<dbReference type="EC" id="4.2.1.24" evidence="5 16"/>
<evidence type="ECO:0000256" key="10">
    <source>
        <dbReference type="ARBA" id="ARBA00025628"/>
    </source>
</evidence>
<dbReference type="EMBL" id="DVGY01000017">
    <property type="protein sequence ID" value="HIR40341.1"/>
    <property type="molecule type" value="Genomic_DNA"/>
</dbReference>
<dbReference type="GO" id="GO:0008270">
    <property type="term" value="F:zinc ion binding"/>
    <property type="evidence" value="ECO:0007669"/>
    <property type="project" value="TreeGrafter"/>
</dbReference>
<keyword evidence="15" id="KW-0460">Magnesium</keyword>
<keyword evidence="7" id="KW-0350">Heme biosynthesis</keyword>
<feature type="active site" description="Schiff-base intermediate with substrate" evidence="12">
    <location>
        <position position="248"/>
    </location>
</feature>
<feature type="binding site" evidence="14">
    <location>
        <position position="122"/>
    </location>
    <ligand>
        <name>Zn(2+)</name>
        <dbReference type="ChEBI" id="CHEBI:29105"/>
        <note>catalytic</note>
    </ligand>
</feature>
<evidence type="ECO:0000256" key="4">
    <source>
        <dbReference type="ARBA" id="ARBA00011823"/>
    </source>
</evidence>
<evidence type="ECO:0000256" key="3">
    <source>
        <dbReference type="ARBA" id="ARBA00008055"/>
    </source>
</evidence>
<evidence type="ECO:0000256" key="11">
    <source>
        <dbReference type="ARBA" id="ARBA00047651"/>
    </source>
</evidence>
<comment type="cofactor">
    <cofactor evidence="1">
        <name>Zn(2+)</name>
        <dbReference type="ChEBI" id="CHEBI:29105"/>
    </cofactor>
</comment>
<evidence type="ECO:0000256" key="7">
    <source>
        <dbReference type="ARBA" id="ARBA00023133"/>
    </source>
</evidence>
<dbReference type="PANTHER" id="PTHR11458">
    <property type="entry name" value="DELTA-AMINOLEVULINIC ACID DEHYDRATASE"/>
    <property type="match status" value="1"/>
</dbReference>
<evidence type="ECO:0000256" key="17">
    <source>
        <dbReference type="RuleBase" id="RU004161"/>
    </source>
</evidence>
<dbReference type="GO" id="GO:0005829">
    <property type="term" value="C:cytosol"/>
    <property type="evidence" value="ECO:0007669"/>
    <property type="project" value="TreeGrafter"/>
</dbReference>
<comment type="catalytic activity">
    <reaction evidence="11 16">
        <text>2 5-aminolevulinate = porphobilinogen + 2 H2O + H(+)</text>
        <dbReference type="Rhea" id="RHEA:24064"/>
        <dbReference type="ChEBI" id="CHEBI:15377"/>
        <dbReference type="ChEBI" id="CHEBI:15378"/>
        <dbReference type="ChEBI" id="CHEBI:58126"/>
        <dbReference type="ChEBI" id="CHEBI:356416"/>
        <dbReference type="EC" id="4.2.1.24"/>
    </reaction>
</comment>
<dbReference type="NCBIfam" id="NF006762">
    <property type="entry name" value="PRK09283.1"/>
    <property type="match status" value="1"/>
</dbReference>
<dbReference type="CDD" id="cd00384">
    <property type="entry name" value="ALAD_PBGS"/>
    <property type="match status" value="1"/>
</dbReference>
<keyword evidence="8 16" id="KW-0456">Lyase</keyword>
<dbReference type="PROSITE" id="PS00169">
    <property type="entry name" value="D_ALA_DEHYDRATASE"/>
    <property type="match status" value="1"/>
</dbReference>
<evidence type="ECO:0000256" key="6">
    <source>
        <dbReference type="ARBA" id="ARBA00020771"/>
    </source>
</evidence>
<feature type="binding site" evidence="15">
    <location>
        <position position="233"/>
    </location>
    <ligand>
        <name>Mg(2+)</name>
        <dbReference type="ChEBI" id="CHEBI:18420"/>
    </ligand>
</feature>
<accession>A0A9D1AIE9</accession>
<feature type="binding site" evidence="13">
    <location>
        <position position="205"/>
    </location>
    <ligand>
        <name>5-aminolevulinate</name>
        <dbReference type="ChEBI" id="CHEBI:356416"/>
        <label>1</label>
    </ligand>
</feature>
<feature type="binding site" evidence="14">
    <location>
        <position position="130"/>
    </location>
    <ligand>
        <name>Zn(2+)</name>
        <dbReference type="ChEBI" id="CHEBI:29105"/>
        <note>catalytic</note>
    </ligand>
</feature>
<feature type="binding site" evidence="13">
    <location>
        <position position="274"/>
    </location>
    <ligand>
        <name>5-aminolevulinate</name>
        <dbReference type="ChEBI" id="CHEBI:356416"/>
        <label>2</label>
    </ligand>
</feature>
<dbReference type="SUPFAM" id="SSF51569">
    <property type="entry name" value="Aldolase"/>
    <property type="match status" value="1"/>
</dbReference>
<comment type="function">
    <text evidence="10">Catalyzes an early step in the biosynthesis of tetrapyrroles. Binds two molecules of 5-aminolevulinate per subunit, each at a distinct site, and catalyzes their condensation to form porphobilinogen.</text>
</comment>
<keyword evidence="14" id="KW-0862">Zinc</keyword>
<comment type="similarity">
    <text evidence="3 17">Belongs to the ALAD family.</text>
</comment>
<dbReference type="AlphaFoldDB" id="A0A9D1AIE9"/>
<dbReference type="GO" id="GO:0004655">
    <property type="term" value="F:porphobilinogen synthase activity"/>
    <property type="evidence" value="ECO:0007669"/>
    <property type="project" value="UniProtKB-EC"/>
</dbReference>
<evidence type="ECO:0000256" key="13">
    <source>
        <dbReference type="PIRSR" id="PIRSR001415-2"/>
    </source>
</evidence>
<proteinExistence type="inferred from homology"/>
<dbReference type="FunFam" id="3.20.20.70:FF:000019">
    <property type="entry name" value="Delta-aminolevulinic acid dehydratase"/>
    <property type="match status" value="1"/>
</dbReference>
<dbReference type="InterPro" id="IPR030656">
    <property type="entry name" value="ALAD_AS"/>
</dbReference>
<dbReference type="Proteomes" id="UP000886749">
    <property type="component" value="Unassembled WGS sequence"/>
</dbReference>
<evidence type="ECO:0000256" key="16">
    <source>
        <dbReference type="RuleBase" id="RU000515"/>
    </source>
</evidence>
<reference evidence="18" key="1">
    <citation type="submission" date="2020-10" db="EMBL/GenBank/DDBJ databases">
        <authorList>
            <person name="Gilroy R."/>
        </authorList>
    </citation>
    <scope>NUCLEOTIDE SEQUENCE</scope>
    <source>
        <strain evidence="18">CHK184-25365</strain>
    </source>
</reference>
<sequence>MERLRRLRKTPLMRDAVAETQIKVKGLIYPIFVQWGSGLREEVPSMPGVYRYSIDRLPEIVDSVLKAGIGGVMVFGIPQHKDETGSDCQCAEGIAPTAIRWIKDYCRQKGKELLVIADICLCEYTSHGHCGLLEQGDVANDASLPLHAKAALTAVQAGADMVAPSSMMDGVVAAIRKTLDEAGYTQTPIMGYSAKFASAFYGPFRDAADSAPQQGDRKSYQMDPRNGREALRELLADQEEGADILMVKPALAYLDIVAKARELTLRPLAVYNVSGEYSMVKAAANAGMIDEPRIVTEILTAFFRAGADLVITYHALDYVAWQEGNQ</sequence>
<feature type="binding site" evidence="13">
    <location>
        <position position="313"/>
    </location>
    <ligand>
        <name>5-aminolevulinate</name>
        <dbReference type="ChEBI" id="CHEBI:356416"/>
        <label>2</label>
    </ligand>
</feature>
<evidence type="ECO:0000256" key="8">
    <source>
        <dbReference type="ARBA" id="ARBA00023239"/>
    </source>
</evidence>
<name>A0A9D1AIE9_9FIRM</name>
<protein>
    <recommendedName>
        <fullName evidence="6 16">Delta-aminolevulinic acid dehydratase</fullName>
        <ecNumber evidence="5 16">4.2.1.24</ecNumber>
    </recommendedName>
</protein>
<dbReference type="Gene3D" id="3.20.20.70">
    <property type="entry name" value="Aldolase class I"/>
    <property type="match status" value="1"/>
</dbReference>
<keyword evidence="14" id="KW-0479">Metal-binding</keyword>
<keyword evidence="9 16" id="KW-0627">Porphyrin biosynthesis</keyword>
<dbReference type="InterPro" id="IPR001731">
    <property type="entry name" value="ALAD"/>
</dbReference>
<organism evidence="18 19">
    <name type="scientific">Candidatus Egerieicola pullicola</name>
    <dbReference type="NCBI Taxonomy" id="2840775"/>
    <lineage>
        <taxon>Bacteria</taxon>
        <taxon>Bacillati</taxon>
        <taxon>Bacillota</taxon>
        <taxon>Clostridia</taxon>
        <taxon>Eubacteriales</taxon>
        <taxon>Oscillospiraceae</taxon>
        <taxon>Oscillospiraceae incertae sedis</taxon>
        <taxon>Candidatus Egerieicola</taxon>
    </lineage>
</organism>
<comment type="caution">
    <text evidence="18">The sequence shown here is derived from an EMBL/GenBank/DDBJ whole genome shotgun (WGS) entry which is preliminary data.</text>
</comment>
<evidence type="ECO:0000256" key="9">
    <source>
        <dbReference type="ARBA" id="ARBA00023244"/>
    </source>
</evidence>
<dbReference type="GO" id="GO:0006783">
    <property type="term" value="P:heme biosynthetic process"/>
    <property type="evidence" value="ECO:0007669"/>
    <property type="project" value="UniProtKB-KW"/>
</dbReference>
<evidence type="ECO:0000256" key="12">
    <source>
        <dbReference type="PIRSR" id="PIRSR001415-1"/>
    </source>
</evidence>
<evidence type="ECO:0000313" key="19">
    <source>
        <dbReference type="Proteomes" id="UP000886749"/>
    </source>
</evidence>
<feature type="active site" description="Schiff-base intermediate with substrate" evidence="12">
    <location>
        <position position="195"/>
    </location>
</feature>